<keyword evidence="4" id="KW-0862">Zinc</keyword>
<dbReference type="Gene3D" id="3.40.50.10310">
    <property type="entry name" value="Creatininase"/>
    <property type="match status" value="1"/>
</dbReference>
<dbReference type="InterPro" id="IPR024087">
    <property type="entry name" value="Creatininase-like_sf"/>
</dbReference>
<dbReference type="Proteomes" id="UP001596501">
    <property type="component" value="Unassembled WGS sequence"/>
</dbReference>
<keyword evidence="7" id="KW-1185">Reference proteome</keyword>
<reference evidence="7" key="1">
    <citation type="journal article" date="2019" name="Int. J. Syst. Evol. Microbiol.">
        <title>The Global Catalogue of Microorganisms (GCM) 10K type strain sequencing project: providing services to taxonomists for standard genome sequencing and annotation.</title>
        <authorList>
            <consortium name="The Broad Institute Genomics Platform"/>
            <consortium name="The Broad Institute Genome Sequencing Center for Infectious Disease"/>
            <person name="Wu L."/>
            <person name="Ma J."/>
        </authorList>
    </citation>
    <scope>NUCLEOTIDE SEQUENCE [LARGE SCALE GENOMIC DNA]</scope>
    <source>
        <strain evidence="7">CGMCC 1.12371</strain>
    </source>
</reference>
<dbReference type="InterPro" id="IPR003785">
    <property type="entry name" value="Creatininase/forma_Hydrolase"/>
</dbReference>
<dbReference type="EMBL" id="JBHTCA010000002">
    <property type="protein sequence ID" value="MFC7407897.1"/>
    <property type="molecule type" value="Genomic_DNA"/>
</dbReference>
<dbReference type="Pfam" id="PF02633">
    <property type="entry name" value="Creatininase"/>
    <property type="match status" value="1"/>
</dbReference>
<proteinExistence type="inferred from homology"/>
<dbReference type="SUPFAM" id="SSF102215">
    <property type="entry name" value="Creatininase"/>
    <property type="match status" value="1"/>
</dbReference>
<gene>
    <name evidence="6" type="ORF">ACFQPB_03420</name>
</gene>
<evidence type="ECO:0000256" key="1">
    <source>
        <dbReference type="ARBA" id="ARBA00001947"/>
    </source>
</evidence>
<keyword evidence="2" id="KW-0479">Metal-binding</keyword>
<keyword evidence="3" id="KW-0378">Hydrolase</keyword>
<evidence type="ECO:0000256" key="2">
    <source>
        <dbReference type="ARBA" id="ARBA00022723"/>
    </source>
</evidence>
<protein>
    <submittedName>
        <fullName evidence="6">Creatininase family protein</fullName>
    </submittedName>
</protein>
<dbReference type="PANTHER" id="PTHR35005:SF1">
    <property type="entry name" value="2-AMINO-5-FORMYLAMINO-6-RIBOSYLAMINOPYRIMIDIN-4(3H)-ONE 5'-MONOPHOSPHATE DEFORMYLASE"/>
    <property type="match status" value="1"/>
</dbReference>
<evidence type="ECO:0000256" key="4">
    <source>
        <dbReference type="ARBA" id="ARBA00022833"/>
    </source>
</evidence>
<evidence type="ECO:0000256" key="3">
    <source>
        <dbReference type="ARBA" id="ARBA00022801"/>
    </source>
</evidence>
<dbReference type="PANTHER" id="PTHR35005">
    <property type="entry name" value="3-DEHYDRO-SCYLLO-INOSOSE HYDROLASE"/>
    <property type="match status" value="1"/>
</dbReference>
<comment type="similarity">
    <text evidence="5">Belongs to the creatininase superfamily.</text>
</comment>
<comment type="caution">
    <text evidence="6">The sequence shown here is derived from an EMBL/GenBank/DDBJ whole genome shotgun (WGS) entry which is preliminary data.</text>
</comment>
<evidence type="ECO:0000313" key="6">
    <source>
        <dbReference type="EMBL" id="MFC7407897.1"/>
    </source>
</evidence>
<sequence length="287" mass="30758">MALRPFLFVTMHLPSRYWSELGTRDFARLAAAPDVGEVVAVLPLGATEQHGPHLPTGVDTVLVDGVVRAALPLLPPELPVLVLPTQAVGLSPEHARFPGTLTLSSQTLMALWREIGAGVARTGIRKLVLFNAHGGHVGAMDIVARELRAEHNLIVYSSSWYNLPLGEAVNGLFPQEEHRFGVHAGDMETSMMLALAPQTVDMAQAQHFVSASQTRAPDYPILGNGRSAKLGWQMQDYHPQGAAGNARAATADKGQALVEAAAQQLALMLQEVSRLPLSTLRDGPDQA</sequence>
<accession>A0ABW2QH25</accession>
<comment type="cofactor">
    <cofactor evidence="1">
        <name>Zn(2+)</name>
        <dbReference type="ChEBI" id="CHEBI:29105"/>
    </cofactor>
</comment>
<evidence type="ECO:0000313" key="7">
    <source>
        <dbReference type="Proteomes" id="UP001596501"/>
    </source>
</evidence>
<organism evidence="6 7">
    <name type="scientific">Hydrogenophaga atypica</name>
    <dbReference type="NCBI Taxonomy" id="249409"/>
    <lineage>
        <taxon>Bacteria</taxon>
        <taxon>Pseudomonadati</taxon>
        <taxon>Pseudomonadota</taxon>
        <taxon>Betaproteobacteria</taxon>
        <taxon>Burkholderiales</taxon>
        <taxon>Comamonadaceae</taxon>
        <taxon>Hydrogenophaga</taxon>
    </lineage>
</organism>
<evidence type="ECO:0000256" key="5">
    <source>
        <dbReference type="ARBA" id="ARBA00024029"/>
    </source>
</evidence>
<name>A0ABW2QH25_9BURK</name>